<gene>
    <name evidence="3" type="ORF">ACFO8M_18355</name>
</gene>
<dbReference type="Pfam" id="PF11796">
    <property type="entry name" value="DUF3323"/>
    <property type="match status" value="1"/>
</dbReference>
<name>A0ABV7Q3J6_9ACTN</name>
<dbReference type="EMBL" id="JBHRWO010000018">
    <property type="protein sequence ID" value="MFC3494452.1"/>
    <property type="molecule type" value="Genomic_DNA"/>
</dbReference>
<organism evidence="3 4">
    <name type="scientific">Glycomyces rhizosphaerae</name>
    <dbReference type="NCBI Taxonomy" id="2054422"/>
    <lineage>
        <taxon>Bacteria</taxon>
        <taxon>Bacillati</taxon>
        <taxon>Actinomycetota</taxon>
        <taxon>Actinomycetes</taxon>
        <taxon>Glycomycetales</taxon>
        <taxon>Glycomycetaceae</taxon>
        <taxon>Glycomyces</taxon>
    </lineage>
</organism>
<sequence>MGNELGPEWGRLLKAAAAAMEREARSFSVSDPDTAERHLIIGITGRHRRASQQTLRLTVEELEAYVAVEFGCDLKSLILAELGVEIGAARRSRLEREAGVARILDEAGASSLSRRDWFARWLDSLRSNGVLSELARDGASLRPMIRVLESLPADDEPLPVLAERLLEDTKALSSGRSRSMLLRALSLWRGIEYPGDAESERELLEWAGLVSDDIASQVLVLNVPVTGGAVGEWLRSARGVPFRLTLQQLRREPFAVDVPVVSIVENPSIVRAAADAMGPDCPPLVCTEGVPSAAVYRLLGAAGTARLLWRADFDWAGLRIVKRGLERFANAEPWRMSAEDYRSGAKGIALRGSRVEPPWDHRLGEFMAAEGRAVMEESLIGLLLQDLRECALR</sequence>
<evidence type="ECO:0000259" key="1">
    <source>
        <dbReference type="Pfam" id="PF09664"/>
    </source>
</evidence>
<dbReference type="InterPro" id="IPR024466">
    <property type="entry name" value="CHP02679_N"/>
</dbReference>
<reference evidence="4" key="1">
    <citation type="journal article" date="2019" name="Int. J. Syst. Evol. Microbiol.">
        <title>The Global Catalogue of Microorganisms (GCM) 10K type strain sequencing project: providing services to taxonomists for standard genome sequencing and annotation.</title>
        <authorList>
            <consortium name="The Broad Institute Genomics Platform"/>
            <consortium name="The Broad Institute Genome Sequencing Center for Infectious Disease"/>
            <person name="Wu L."/>
            <person name="Ma J."/>
        </authorList>
    </citation>
    <scope>NUCLEOTIDE SEQUENCE [LARGE SCALE GENOMIC DNA]</scope>
    <source>
        <strain evidence="4">CGMCC 4.7396</strain>
    </source>
</reference>
<comment type="caution">
    <text evidence="3">The sequence shown here is derived from an EMBL/GenBank/DDBJ whole genome shotgun (WGS) entry which is preliminary data.</text>
</comment>
<proteinExistence type="predicted"/>
<dbReference type="InterPro" id="IPR024465">
    <property type="entry name" value="DUF2399"/>
</dbReference>
<dbReference type="RefSeq" id="WP_387978216.1">
    <property type="nucleotide sequence ID" value="NZ_JBHRWO010000018.1"/>
</dbReference>
<protein>
    <submittedName>
        <fullName evidence="3">DUF2399 domain-containing protein</fullName>
    </submittedName>
</protein>
<evidence type="ECO:0000259" key="2">
    <source>
        <dbReference type="Pfam" id="PF11796"/>
    </source>
</evidence>
<evidence type="ECO:0000313" key="3">
    <source>
        <dbReference type="EMBL" id="MFC3494452.1"/>
    </source>
</evidence>
<dbReference type="Pfam" id="PF09664">
    <property type="entry name" value="DUF2399"/>
    <property type="match status" value="1"/>
</dbReference>
<keyword evidence="4" id="KW-1185">Reference proteome</keyword>
<feature type="domain" description="Conserved hypothetical protein CHP02679 N terminus" evidence="2">
    <location>
        <begin position="28"/>
        <end position="224"/>
    </location>
</feature>
<feature type="domain" description="DUF2399" evidence="1">
    <location>
        <begin position="244"/>
        <end position="387"/>
    </location>
</feature>
<dbReference type="Proteomes" id="UP001595712">
    <property type="component" value="Unassembled WGS sequence"/>
</dbReference>
<evidence type="ECO:0000313" key="4">
    <source>
        <dbReference type="Proteomes" id="UP001595712"/>
    </source>
</evidence>
<accession>A0ABV7Q3J6</accession>